<dbReference type="RefSeq" id="WP_220163796.1">
    <property type="nucleotide sequence ID" value="NZ_JAIBOA010000003.1"/>
</dbReference>
<gene>
    <name evidence="1" type="ORF">K1Y72_05375</name>
</gene>
<organism evidence="1 2">
    <name type="scientific">Actinomadura parmotrematis</name>
    <dbReference type="NCBI Taxonomy" id="2864039"/>
    <lineage>
        <taxon>Bacteria</taxon>
        <taxon>Bacillati</taxon>
        <taxon>Actinomycetota</taxon>
        <taxon>Actinomycetes</taxon>
        <taxon>Streptosporangiales</taxon>
        <taxon>Thermomonosporaceae</taxon>
        <taxon>Actinomadura</taxon>
    </lineage>
</organism>
<dbReference type="Pfam" id="PF04978">
    <property type="entry name" value="MST"/>
    <property type="match status" value="1"/>
</dbReference>
<evidence type="ECO:0000313" key="2">
    <source>
        <dbReference type="Proteomes" id="UP000774570"/>
    </source>
</evidence>
<proteinExistence type="predicted"/>
<sequence>MIRTEPPLAAGERTMLLAFLRYQRETLLLKCDGLGPEQLRERAVPPSEMSLLGLVRHLARVEQMWLRAVMGDAPGTVPYWETVNGEPGEWDVDGADPAEALALLKDEWAATDRAVLEAPSLDATGERRGEVFTLRWVLCHLIEEYARHNGHADLLRERIDGATGE</sequence>
<name>A0ABS7FN29_9ACTN</name>
<reference evidence="1 2" key="1">
    <citation type="submission" date="2021-07" db="EMBL/GenBank/DDBJ databases">
        <title>Actinomadura sp. PM05-2 isolated from lichen.</title>
        <authorList>
            <person name="Somphong A."/>
            <person name="Phongsopitanun W."/>
            <person name="Tanasupawat S."/>
            <person name="Peongsungnone V."/>
        </authorList>
    </citation>
    <scope>NUCLEOTIDE SEQUENCE [LARGE SCALE GENOMIC DNA]</scope>
    <source>
        <strain evidence="1 2">PM05-2</strain>
    </source>
</reference>
<accession>A0ABS7FN29</accession>
<dbReference type="Proteomes" id="UP000774570">
    <property type="component" value="Unassembled WGS sequence"/>
</dbReference>
<comment type="caution">
    <text evidence="1">The sequence shown here is derived from an EMBL/GenBank/DDBJ whole genome shotgun (WGS) entry which is preliminary data.</text>
</comment>
<keyword evidence="2" id="KW-1185">Reference proteome</keyword>
<dbReference type="EMBL" id="JAIBOA010000003">
    <property type="protein sequence ID" value="MBW8481792.1"/>
    <property type="molecule type" value="Genomic_DNA"/>
</dbReference>
<dbReference type="InterPro" id="IPR007061">
    <property type="entry name" value="MST-like"/>
</dbReference>
<dbReference type="InterPro" id="IPR034660">
    <property type="entry name" value="DinB/YfiT-like"/>
</dbReference>
<dbReference type="Gene3D" id="1.20.120.450">
    <property type="entry name" value="dinb family like domain"/>
    <property type="match status" value="1"/>
</dbReference>
<protein>
    <submittedName>
        <fullName evidence="1">DinB family protein</fullName>
    </submittedName>
</protein>
<dbReference type="SUPFAM" id="SSF109854">
    <property type="entry name" value="DinB/YfiT-like putative metalloenzymes"/>
    <property type="match status" value="1"/>
</dbReference>
<evidence type="ECO:0000313" key="1">
    <source>
        <dbReference type="EMBL" id="MBW8481792.1"/>
    </source>
</evidence>